<keyword evidence="2" id="KW-1003">Cell membrane</keyword>
<gene>
    <name evidence="9" type="ORF">FHU40_001880</name>
</gene>
<dbReference type="InterPro" id="IPR051791">
    <property type="entry name" value="Pra-immunoreactive"/>
</dbReference>
<dbReference type="PANTHER" id="PTHR36115:SF6">
    <property type="entry name" value="PROLINE-RICH ANTIGEN HOMOLOG"/>
    <property type="match status" value="1"/>
</dbReference>
<organism evidence="9 10">
    <name type="scientific">Nocardioides soli</name>
    <dbReference type="NCBI Taxonomy" id="1036020"/>
    <lineage>
        <taxon>Bacteria</taxon>
        <taxon>Bacillati</taxon>
        <taxon>Actinomycetota</taxon>
        <taxon>Actinomycetes</taxon>
        <taxon>Propionibacteriales</taxon>
        <taxon>Nocardioidaceae</taxon>
        <taxon>Nocardioides</taxon>
    </lineage>
</organism>
<dbReference type="SUPFAM" id="SSF49879">
    <property type="entry name" value="SMAD/FHA domain"/>
    <property type="match status" value="1"/>
</dbReference>
<protein>
    <submittedName>
        <fullName evidence="9">Putative RDD family membrane protein YckC</fullName>
    </submittedName>
</protein>
<name>A0A7W4Z093_9ACTN</name>
<reference evidence="9 10" key="1">
    <citation type="submission" date="2020-08" db="EMBL/GenBank/DDBJ databases">
        <title>Sequencing the genomes of 1000 actinobacteria strains.</title>
        <authorList>
            <person name="Klenk H.-P."/>
        </authorList>
    </citation>
    <scope>NUCLEOTIDE SEQUENCE [LARGE SCALE GENOMIC DNA]</scope>
    <source>
        <strain evidence="9 10">DSM 105498</strain>
    </source>
</reference>
<dbReference type="AlphaFoldDB" id="A0A7W4Z093"/>
<feature type="transmembrane region" description="Helical" evidence="7">
    <location>
        <begin position="21"/>
        <end position="38"/>
    </location>
</feature>
<dbReference type="Pfam" id="PF06271">
    <property type="entry name" value="RDD"/>
    <property type="match status" value="1"/>
</dbReference>
<accession>A0A7W4Z093</accession>
<evidence type="ECO:0000259" key="8">
    <source>
        <dbReference type="PROSITE" id="PS50006"/>
    </source>
</evidence>
<dbReference type="InterPro" id="IPR010432">
    <property type="entry name" value="RDD"/>
</dbReference>
<dbReference type="PANTHER" id="PTHR36115">
    <property type="entry name" value="PROLINE-RICH ANTIGEN HOMOLOG-RELATED"/>
    <property type="match status" value="1"/>
</dbReference>
<dbReference type="InterPro" id="IPR000253">
    <property type="entry name" value="FHA_dom"/>
</dbReference>
<evidence type="ECO:0000256" key="2">
    <source>
        <dbReference type="ARBA" id="ARBA00022475"/>
    </source>
</evidence>
<evidence type="ECO:0000256" key="5">
    <source>
        <dbReference type="ARBA" id="ARBA00022989"/>
    </source>
</evidence>
<dbReference type="Proteomes" id="UP000589626">
    <property type="component" value="Unassembled WGS sequence"/>
</dbReference>
<feature type="transmembrane region" description="Helical" evidence="7">
    <location>
        <begin position="45"/>
        <end position="66"/>
    </location>
</feature>
<sequence length="301" mass="31019">MTGAPAADLDRRLYAFAVDRGLAWAVAAAAAVLLVRALGPDRVRLAVVAALAVALLVGGVLAVVLGRTGSTPGNALAATRVVAEGSGTPIGVPAALLRQLVLGLAALPTLGFGVATLAATAATDPSGRRRGWHDRLVGSVVVDVRPEPPEPPRVEAGPEHVVNLTALRLVPVPVGPPAPRQAAPEAEVPMPPRWRIGFDSGETVVVEGLVLVGRRPEPRAGEQVGRLVPLPSDDMSLSKTHAQLQVAADGALVVMDRGSTTGSILIRQGVPRGLPSGRAATLVDGDRVRFGDREMSVARDR</sequence>
<keyword evidence="5 7" id="KW-1133">Transmembrane helix</keyword>
<comment type="subcellular location">
    <subcellularLocation>
        <location evidence="1">Cell membrane</location>
        <topology evidence="1">Multi-pass membrane protein</topology>
    </subcellularLocation>
</comment>
<keyword evidence="4 7" id="KW-0812">Transmembrane</keyword>
<evidence type="ECO:0000256" key="7">
    <source>
        <dbReference type="SAM" id="Phobius"/>
    </source>
</evidence>
<evidence type="ECO:0000256" key="1">
    <source>
        <dbReference type="ARBA" id="ARBA00004651"/>
    </source>
</evidence>
<keyword evidence="10" id="KW-1185">Reference proteome</keyword>
<dbReference type="Gene3D" id="2.60.200.20">
    <property type="match status" value="1"/>
</dbReference>
<dbReference type="Pfam" id="PF00498">
    <property type="entry name" value="FHA"/>
    <property type="match status" value="1"/>
</dbReference>
<keyword evidence="6 7" id="KW-0472">Membrane</keyword>
<dbReference type="InterPro" id="IPR008984">
    <property type="entry name" value="SMAD_FHA_dom_sf"/>
</dbReference>
<evidence type="ECO:0000313" key="10">
    <source>
        <dbReference type="Proteomes" id="UP000589626"/>
    </source>
</evidence>
<dbReference type="GO" id="GO:0005886">
    <property type="term" value="C:plasma membrane"/>
    <property type="evidence" value="ECO:0007669"/>
    <property type="project" value="UniProtKB-SubCell"/>
</dbReference>
<comment type="caution">
    <text evidence="9">The sequence shown here is derived from an EMBL/GenBank/DDBJ whole genome shotgun (WGS) entry which is preliminary data.</text>
</comment>
<dbReference type="EMBL" id="JACHWR010000001">
    <property type="protein sequence ID" value="MBB3042079.1"/>
    <property type="molecule type" value="Genomic_DNA"/>
</dbReference>
<keyword evidence="3" id="KW-0597">Phosphoprotein</keyword>
<evidence type="ECO:0000256" key="6">
    <source>
        <dbReference type="ARBA" id="ARBA00023136"/>
    </source>
</evidence>
<dbReference type="PROSITE" id="PS50006">
    <property type="entry name" value="FHA_DOMAIN"/>
    <property type="match status" value="1"/>
</dbReference>
<evidence type="ECO:0000313" key="9">
    <source>
        <dbReference type="EMBL" id="MBB3042079.1"/>
    </source>
</evidence>
<dbReference type="RefSeq" id="WP_183591905.1">
    <property type="nucleotide sequence ID" value="NZ_JACHWR010000001.1"/>
</dbReference>
<feature type="domain" description="FHA" evidence="8">
    <location>
        <begin position="210"/>
        <end position="270"/>
    </location>
</feature>
<evidence type="ECO:0000256" key="3">
    <source>
        <dbReference type="ARBA" id="ARBA00022553"/>
    </source>
</evidence>
<evidence type="ECO:0000256" key="4">
    <source>
        <dbReference type="ARBA" id="ARBA00022692"/>
    </source>
</evidence>
<feature type="transmembrane region" description="Helical" evidence="7">
    <location>
        <begin position="100"/>
        <end position="122"/>
    </location>
</feature>
<proteinExistence type="predicted"/>